<keyword evidence="3" id="KW-1185">Reference proteome</keyword>
<accession>A0AAV4FVT9</accession>
<proteinExistence type="predicted"/>
<evidence type="ECO:0000313" key="3">
    <source>
        <dbReference type="Proteomes" id="UP000762676"/>
    </source>
</evidence>
<sequence>MARIPASQNCIGCFFSHVLTAFFHFFIILIVFAFHTLFHGTEKVIVRGSQSGKYDGCGRVVHPNEAIVYLVLMRVWGRALSYNKRTLPMSMSGHTPSPKSFQSVNIRVRVDCFCSLQVNKNDSLGVPKDICHDLSSGLY</sequence>
<dbReference type="AlphaFoldDB" id="A0AAV4FVT9"/>
<feature type="transmembrane region" description="Helical" evidence="1">
    <location>
        <begin position="12"/>
        <end position="34"/>
    </location>
</feature>
<keyword evidence="1" id="KW-1133">Transmembrane helix</keyword>
<organism evidence="2 3">
    <name type="scientific">Elysia marginata</name>
    <dbReference type="NCBI Taxonomy" id="1093978"/>
    <lineage>
        <taxon>Eukaryota</taxon>
        <taxon>Metazoa</taxon>
        <taxon>Spiralia</taxon>
        <taxon>Lophotrochozoa</taxon>
        <taxon>Mollusca</taxon>
        <taxon>Gastropoda</taxon>
        <taxon>Heterobranchia</taxon>
        <taxon>Euthyneura</taxon>
        <taxon>Panpulmonata</taxon>
        <taxon>Sacoglossa</taxon>
        <taxon>Placobranchoidea</taxon>
        <taxon>Plakobranchidae</taxon>
        <taxon>Elysia</taxon>
    </lineage>
</organism>
<evidence type="ECO:0000313" key="2">
    <source>
        <dbReference type="EMBL" id="GFR77006.1"/>
    </source>
</evidence>
<comment type="caution">
    <text evidence="2">The sequence shown here is derived from an EMBL/GenBank/DDBJ whole genome shotgun (WGS) entry which is preliminary data.</text>
</comment>
<dbReference type="Proteomes" id="UP000762676">
    <property type="component" value="Unassembled WGS sequence"/>
</dbReference>
<keyword evidence="1" id="KW-0472">Membrane</keyword>
<gene>
    <name evidence="2" type="ORF">ElyMa_005814200</name>
</gene>
<evidence type="ECO:0000256" key="1">
    <source>
        <dbReference type="SAM" id="Phobius"/>
    </source>
</evidence>
<reference evidence="2 3" key="1">
    <citation type="journal article" date="2021" name="Elife">
        <title>Chloroplast acquisition without the gene transfer in kleptoplastic sea slugs, Plakobranchus ocellatus.</title>
        <authorList>
            <person name="Maeda T."/>
            <person name="Takahashi S."/>
            <person name="Yoshida T."/>
            <person name="Shimamura S."/>
            <person name="Takaki Y."/>
            <person name="Nagai Y."/>
            <person name="Toyoda A."/>
            <person name="Suzuki Y."/>
            <person name="Arimoto A."/>
            <person name="Ishii H."/>
            <person name="Satoh N."/>
            <person name="Nishiyama T."/>
            <person name="Hasebe M."/>
            <person name="Maruyama T."/>
            <person name="Minagawa J."/>
            <person name="Obokata J."/>
            <person name="Shigenobu S."/>
        </authorList>
    </citation>
    <scope>NUCLEOTIDE SEQUENCE [LARGE SCALE GENOMIC DNA]</scope>
</reference>
<name>A0AAV4FVT9_9GAST</name>
<keyword evidence="1" id="KW-0812">Transmembrane</keyword>
<protein>
    <submittedName>
        <fullName evidence="2">Uncharacterized protein</fullName>
    </submittedName>
</protein>
<dbReference type="EMBL" id="BMAT01011672">
    <property type="protein sequence ID" value="GFR77006.1"/>
    <property type="molecule type" value="Genomic_DNA"/>
</dbReference>